<protein>
    <submittedName>
        <fullName evidence="1">Uncharacterized protein</fullName>
    </submittedName>
</protein>
<dbReference type="Proteomes" id="UP000651112">
    <property type="component" value="Unassembled WGS sequence"/>
</dbReference>
<sequence>MRDILAIRDKVAEGYTGRVMAGFCWPWTKEADADGELHKDVVVDDYTALECRREYQRYAPWYSQITTLGV</sequence>
<evidence type="ECO:0000313" key="2">
    <source>
        <dbReference type="Proteomes" id="UP000651112"/>
    </source>
</evidence>
<dbReference type="RefSeq" id="WP_190314317.1">
    <property type="nucleotide sequence ID" value="NZ_JACNYL010000003.1"/>
</dbReference>
<evidence type="ECO:0000313" key="1">
    <source>
        <dbReference type="EMBL" id="MBD1422605.1"/>
    </source>
</evidence>
<comment type="caution">
    <text evidence="1">The sequence shown here is derived from an EMBL/GenBank/DDBJ whole genome shotgun (WGS) entry which is preliminary data.</text>
</comment>
<name>A0ABR7XU83_9SPHI</name>
<dbReference type="EMBL" id="JACNYL010000003">
    <property type="protein sequence ID" value="MBD1422605.1"/>
    <property type="molecule type" value="Genomic_DNA"/>
</dbReference>
<proteinExistence type="predicted"/>
<organism evidence="1 2">
    <name type="scientific">Sphingobacterium chuzhouense</name>
    <dbReference type="NCBI Taxonomy" id="1742264"/>
    <lineage>
        <taxon>Bacteria</taxon>
        <taxon>Pseudomonadati</taxon>
        <taxon>Bacteroidota</taxon>
        <taxon>Sphingobacteriia</taxon>
        <taxon>Sphingobacteriales</taxon>
        <taxon>Sphingobacteriaceae</taxon>
        <taxon>Sphingobacterium</taxon>
    </lineage>
</organism>
<gene>
    <name evidence="1" type="ORF">H8B21_13590</name>
</gene>
<reference evidence="1 2" key="1">
    <citation type="submission" date="2020-08" db="EMBL/GenBank/DDBJ databases">
        <title>Sphingobacterium sp. DN00404 isolated from aquaculture water.</title>
        <authorList>
            <person name="Zhang M."/>
        </authorList>
    </citation>
    <scope>NUCLEOTIDE SEQUENCE [LARGE SCALE GENOMIC DNA]</scope>
    <source>
        <strain evidence="1 2">KCTC 42746</strain>
    </source>
</reference>
<keyword evidence="2" id="KW-1185">Reference proteome</keyword>
<accession>A0ABR7XU83</accession>